<protein>
    <submittedName>
        <fullName evidence="3">Universal stress protein</fullName>
    </submittedName>
</protein>
<dbReference type="Proteomes" id="UP000664167">
    <property type="component" value="Unassembled WGS sequence"/>
</dbReference>
<dbReference type="InterPro" id="IPR006015">
    <property type="entry name" value="Universal_stress_UspA"/>
</dbReference>
<gene>
    <name evidence="3" type="ORF">J0695_16070</name>
</gene>
<reference evidence="3" key="1">
    <citation type="submission" date="2021-03" db="EMBL/GenBank/DDBJ databases">
        <title>Streptomyces poriferae sp. nov., a novel marine sponge-derived Actinobacteria species with anti-MRSA activity.</title>
        <authorList>
            <person name="Sandoval-Powers M."/>
            <person name="Kralova S."/>
            <person name="Nguyen G.-S."/>
            <person name="Fawwal D."/>
            <person name="Degnes K."/>
            <person name="Klinkenberg G."/>
            <person name="Sletta H."/>
            <person name="Wentzel A."/>
            <person name="Liles M.R."/>
        </authorList>
    </citation>
    <scope>NUCLEOTIDE SEQUENCE</scope>
    <source>
        <strain evidence="3">DSM 41794</strain>
    </source>
</reference>
<dbReference type="SUPFAM" id="SSF52402">
    <property type="entry name" value="Adenine nucleotide alpha hydrolases-like"/>
    <property type="match status" value="2"/>
</dbReference>
<dbReference type="PRINTS" id="PR01438">
    <property type="entry name" value="UNVRSLSTRESS"/>
</dbReference>
<dbReference type="PANTHER" id="PTHR46268:SF6">
    <property type="entry name" value="UNIVERSAL STRESS PROTEIN UP12"/>
    <property type="match status" value="1"/>
</dbReference>
<dbReference type="RefSeq" id="WP_206962730.1">
    <property type="nucleotide sequence ID" value="NZ_BAAAJJ010000007.1"/>
</dbReference>
<dbReference type="Pfam" id="PF00582">
    <property type="entry name" value="Usp"/>
    <property type="match status" value="2"/>
</dbReference>
<dbReference type="Gene3D" id="3.40.50.620">
    <property type="entry name" value="HUPs"/>
    <property type="match status" value="2"/>
</dbReference>
<evidence type="ECO:0000256" key="1">
    <source>
        <dbReference type="ARBA" id="ARBA00008791"/>
    </source>
</evidence>
<name>A0A939JIL3_9ACTN</name>
<feature type="domain" description="UspA" evidence="2">
    <location>
        <begin position="159"/>
        <end position="297"/>
    </location>
</feature>
<feature type="domain" description="UspA" evidence="2">
    <location>
        <begin position="1"/>
        <end position="136"/>
    </location>
</feature>
<evidence type="ECO:0000313" key="3">
    <source>
        <dbReference type="EMBL" id="MBO0513305.1"/>
    </source>
</evidence>
<keyword evidence="4" id="KW-1185">Reference proteome</keyword>
<dbReference type="InterPro" id="IPR014729">
    <property type="entry name" value="Rossmann-like_a/b/a_fold"/>
</dbReference>
<accession>A0A939JIL3</accession>
<comment type="caution">
    <text evidence="3">The sequence shown here is derived from an EMBL/GenBank/DDBJ whole genome shotgun (WGS) entry which is preliminary data.</text>
</comment>
<sequence length="299" mass="32254">MIRPVTVGVDGSPESLAALDWAAQEAHLRGVPLHLLHSWPWQPPPSASAAANTAERHWAGRLLREAQERVDRVHPGLDVTVTQVPEPPTAALLDAARTSELLALGSRGLSGLTGFLTGAVAQSVLATAERPVVLVRAVVPDGSPEPGGVDRGTAQDPHREVVVGVELGRSSHEVIEFAFEEARIRKAVLHVVHTYRIPQSYGFDSTEFMPLTDADLVADNQRELAELVQPWREKWPDFPVTEMVVGGNAAEQLLRTAHGAELLVVGRRRRATHLGPHTGPVTHAVIHHAQCPVAVVPHS</sequence>
<proteinExistence type="inferred from homology"/>
<comment type="similarity">
    <text evidence="1">Belongs to the universal stress protein A family.</text>
</comment>
<dbReference type="AlphaFoldDB" id="A0A939JIL3"/>
<dbReference type="PANTHER" id="PTHR46268">
    <property type="entry name" value="STRESS RESPONSE PROTEIN NHAX"/>
    <property type="match status" value="1"/>
</dbReference>
<organism evidence="3 4">
    <name type="scientific">Streptomyces beijiangensis</name>
    <dbReference type="NCBI Taxonomy" id="163361"/>
    <lineage>
        <taxon>Bacteria</taxon>
        <taxon>Bacillati</taxon>
        <taxon>Actinomycetota</taxon>
        <taxon>Actinomycetes</taxon>
        <taxon>Kitasatosporales</taxon>
        <taxon>Streptomycetaceae</taxon>
        <taxon>Streptomyces</taxon>
    </lineage>
</organism>
<evidence type="ECO:0000259" key="2">
    <source>
        <dbReference type="Pfam" id="PF00582"/>
    </source>
</evidence>
<dbReference type="EMBL" id="JAFLRJ010000146">
    <property type="protein sequence ID" value="MBO0513305.1"/>
    <property type="molecule type" value="Genomic_DNA"/>
</dbReference>
<dbReference type="InterPro" id="IPR006016">
    <property type="entry name" value="UspA"/>
</dbReference>
<evidence type="ECO:0000313" key="4">
    <source>
        <dbReference type="Proteomes" id="UP000664167"/>
    </source>
</evidence>